<name>A0A7N0UCW8_KALFE</name>
<proteinExistence type="predicted"/>
<dbReference type="SMART" id="SM00119">
    <property type="entry name" value="HECTc"/>
    <property type="match status" value="1"/>
</dbReference>
<dbReference type="InterPro" id="IPR050409">
    <property type="entry name" value="E3_ubiq-protein_ligase"/>
</dbReference>
<evidence type="ECO:0000256" key="1">
    <source>
        <dbReference type="ARBA" id="ARBA00000885"/>
    </source>
</evidence>
<comment type="catalytic activity">
    <reaction evidence="1">
        <text>S-ubiquitinyl-[E2 ubiquitin-conjugating enzyme]-L-cysteine + [acceptor protein]-L-lysine = [E2 ubiquitin-conjugating enzyme]-L-cysteine + N(6)-ubiquitinyl-[acceptor protein]-L-lysine.</text>
        <dbReference type="EC" id="2.3.2.26"/>
    </reaction>
</comment>
<organism evidence="10 11">
    <name type="scientific">Kalanchoe fedtschenkoi</name>
    <name type="common">Lavender scallops</name>
    <name type="synonym">South American air plant</name>
    <dbReference type="NCBI Taxonomy" id="63787"/>
    <lineage>
        <taxon>Eukaryota</taxon>
        <taxon>Viridiplantae</taxon>
        <taxon>Streptophyta</taxon>
        <taxon>Embryophyta</taxon>
        <taxon>Tracheophyta</taxon>
        <taxon>Spermatophyta</taxon>
        <taxon>Magnoliopsida</taxon>
        <taxon>eudicotyledons</taxon>
        <taxon>Gunneridae</taxon>
        <taxon>Pentapetalae</taxon>
        <taxon>Saxifragales</taxon>
        <taxon>Crassulaceae</taxon>
        <taxon>Kalanchoe</taxon>
    </lineage>
</organism>
<dbReference type="EnsemblPlants" id="Kaladp0060s0418.1.v1.1">
    <property type="protein sequence ID" value="Kaladp0060s0418.1.v1.1"/>
    <property type="gene ID" value="Kaladp0060s0418.v1.1"/>
</dbReference>
<dbReference type="PROSITE" id="PS50053">
    <property type="entry name" value="UBIQUITIN_2"/>
    <property type="match status" value="1"/>
</dbReference>
<evidence type="ECO:0000259" key="9">
    <source>
        <dbReference type="PROSITE" id="PS50237"/>
    </source>
</evidence>
<dbReference type="EC" id="2.3.2.26" evidence="3"/>
<dbReference type="Pfam" id="PF00632">
    <property type="entry name" value="HECT"/>
    <property type="match status" value="1"/>
</dbReference>
<dbReference type="Pfam" id="PF00240">
    <property type="entry name" value="ubiquitin"/>
    <property type="match status" value="1"/>
</dbReference>
<evidence type="ECO:0000259" key="8">
    <source>
        <dbReference type="PROSITE" id="PS50053"/>
    </source>
</evidence>
<dbReference type="GO" id="GO:0042542">
    <property type="term" value="P:response to hydrogen peroxide"/>
    <property type="evidence" value="ECO:0007669"/>
    <property type="project" value="EnsemblPlants"/>
</dbReference>
<dbReference type="GO" id="GO:0006511">
    <property type="term" value="P:ubiquitin-dependent protein catabolic process"/>
    <property type="evidence" value="ECO:0007669"/>
    <property type="project" value="TreeGrafter"/>
</dbReference>
<feature type="active site" description="Glycyl thioester intermediate" evidence="6">
    <location>
        <position position="841"/>
    </location>
</feature>
<dbReference type="InterPro" id="IPR000626">
    <property type="entry name" value="Ubiquitin-like_dom"/>
</dbReference>
<dbReference type="PROSITE" id="PS50237">
    <property type="entry name" value="HECT"/>
    <property type="match status" value="1"/>
</dbReference>
<protein>
    <recommendedName>
        <fullName evidence="3">HECT-type E3 ubiquitin transferase</fullName>
        <ecNumber evidence="3">2.3.2.26</ecNumber>
    </recommendedName>
</protein>
<dbReference type="InterPro" id="IPR029071">
    <property type="entry name" value="Ubiquitin-like_domsf"/>
</dbReference>
<dbReference type="InterPro" id="IPR000569">
    <property type="entry name" value="HECT_dom"/>
</dbReference>
<evidence type="ECO:0000313" key="11">
    <source>
        <dbReference type="Proteomes" id="UP000594263"/>
    </source>
</evidence>
<evidence type="ECO:0000256" key="7">
    <source>
        <dbReference type="SAM" id="MobiDB-lite"/>
    </source>
</evidence>
<feature type="region of interest" description="Disordered" evidence="7">
    <location>
        <begin position="50"/>
        <end position="79"/>
    </location>
</feature>
<dbReference type="SUPFAM" id="SSF56204">
    <property type="entry name" value="Hect, E3 ligase catalytic domain"/>
    <property type="match status" value="1"/>
</dbReference>
<keyword evidence="4" id="KW-0808">Transferase</keyword>
<dbReference type="SMART" id="SM00213">
    <property type="entry name" value="UBQ"/>
    <property type="match status" value="1"/>
</dbReference>
<dbReference type="SUPFAM" id="SSF54236">
    <property type="entry name" value="Ubiquitin-like"/>
    <property type="match status" value="1"/>
</dbReference>
<evidence type="ECO:0000256" key="6">
    <source>
        <dbReference type="PROSITE-ProRule" id="PRU00104"/>
    </source>
</evidence>
<evidence type="ECO:0000256" key="3">
    <source>
        <dbReference type="ARBA" id="ARBA00012485"/>
    </source>
</evidence>
<evidence type="ECO:0000256" key="2">
    <source>
        <dbReference type="ARBA" id="ARBA00004906"/>
    </source>
</evidence>
<dbReference type="GO" id="GO:0009753">
    <property type="term" value="P:response to jasmonic acid"/>
    <property type="evidence" value="ECO:0007669"/>
    <property type="project" value="EnsemblPlants"/>
</dbReference>
<sequence>MSFLNHQATADYDRQHRVEKRKFEEFMAAHGDCVGAPWLAICEKKEQSDASQRGAKRRGAESSSTITAEAGSGSGSGKVPDEVVEGKSLFLFVRIMTGKSLAVVVNRNDTVLALHEKIERATCMPVKEQRLIYGGRQLDIGKSLEDYGVEKESTLQLVGRLPSGRNPEIWQMVDDMVLAAIRLCRGDAAINLEDIRVLMSKFLTRVRADDAALGMSHLKIFTSLSAIDALSMVYLSANERSKQVANDSIRQFLISTHEFPESLHTYAATMVMGFCKHLAKMDPKDALYFACRSTLGTLVGGTAVVQELVDSSGGSLSLPEIFPFLFEAGCSVNEDFVDGVEVVTEWALLSHVRDFAAFMKPALAYIRELVHEEGPIGLPVQIGEFQRHSFWKEISFLHLMYVELCGIMSTCLSRVDVSLKDAGEFKFMAVGFQYLLILKELNALSKIYSGEADNFSKMFRQNIIPLRALITKCVKRNEDNNWLLEYKDVLDFDCRRHLAMMMFPEVKEDYDEIHEMLIDRSQLLAESFEYISNAEPETLRAGLFMEFKNEEATGPGVVREWFFLVCKEMFNPQNALFIANPNDRTRFFINPASEVDPKHLDYFRVCGRVIALALMHKVQVGIVLDRVLFMQLAGIIVQLEDIKDTDPILYRSCKQILDMDADLIDSDALGLTFIREYEELGARKRTELITGGESIKLNSENRAIYVEALIRSHFLTATYQQMDHFAQGFGDILCDPENQTLFFRSLELEDLDRMLRGNRSDLSIADWKLHTEYNGYRDSDPQIGWFWKILEEMAEGQRRVLLFFWTSVRYLPVEGFSGLSSPLYILKSEGTKEHLPTSHTCFQQLCIPEYPTFEMMKDRFNIVTQDHMGSSFGSS</sequence>
<dbReference type="GO" id="GO:0010150">
    <property type="term" value="P:leaf senescence"/>
    <property type="evidence" value="ECO:0007669"/>
    <property type="project" value="EnsemblPlants"/>
</dbReference>
<feature type="domain" description="Ubiquitin-like" evidence="8">
    <location>
        <begin position="89"/>
        <end position="164"/>
    </location>
</feature>
<evidence type="ECO:0000256" key="5">
    <source>
        <dbReference type="ARBA" id="ARBA00022786"/>
    </source>
</evidence>
<dbReference type="AlphaFoldDB" id="A0A7N0UCW8"/>
<dbReference type="GO" id="GO:0061630">
    <property type="term" value="F:ubiquitin protein ligase activity"/>
    <property type="evidence" value="ECO:0007669"/>
    <property type="project" value="UniProtKB-EC"/>
</dbReference>
<reference evidence="10" key="1">
    <citation type="submission" date="2021-01" db="UniProtKB">
        <authorList>
            <consortium name="EnsemblPlants"/>
        </authorList>
    </citation>
    <scope>IDENTIFICATION</scope>
</reference>
<dbReference type="GO" id="GO:0005737">
    <property type="term" value="C:cytoplasm"/>
    <property type="evidence" value="ECO:0007669"/>
    <property type="project" value="EnsemblPlants"/>
</dbReference>
<dbReference type="GO" id="GO:0000209">
    <property type="term" value="P:protein polyubiquitination"/>
    <property type="evidence" value="ECO:0007669"/>
    <property type="project" value="TreeGrafter"/>
</dbReference>
<comment type="pathway">
    <text evidence="2">Protein modification; protein ubiquitination.</text>
</comment>
<dbReference type="CDD" id="cd00078">
    <property type="entry name" value="HECTc"/>
    <property type="match status" value="1"/>
</dbReference>
<accession>A0A7N0UCW8</accession>
<feature type="domain" description="HECT" evidence="9">
    <location>
        <begin position="535"/>
        <end position="875"/>
    </location>
</feature>
<dbReference type="PANTHER" id="PTHR11254:SF424">
    <property type="entry name" value="E3 UBIQUITIN-PROTEIN LIGASE UPL5"/>
    <property type="match status" value="1"/>
</dbReference>
<evidence type="ECO:0000256" key="4">
    <source>
        <dbReference type="ARBA" id="ARBA00022679"/>
    </source>
</evidence>
<keyword evidence="5 6" id="KW-0833">Ubl conjugation pathway</keyword>
<dbReference type="Gene3D" id="3.30.2410.10">
    <property type="entry name" value="Hect, E3 ligase catalytic domain"/>
    <property type="match status" value="1"/>
</dbReference>
<keyword evidence="11" id="KW-1185">Reference proteome</keyword>
<dbReference type="PANTHER" id="PTHR11254">
    <property type="entry name" value="HECT DOMAIN UBIQUITIN-PROTEIN LIGASE"/>
    <property type="match status" value="1"/>
</dbReference>
<dbReference type="CDD" id="cd17039">
    <property type="entry name" value="Ubl_ubiquitin_like"/>
    <property type="match status" value="1"/>
</dbReference>
<dbReference type="Gene3D" id="3.90.1750.10">
    <property type="entry name" value="Hect, E3 ligase catalytic domains"/>
    <property type="match status" value="1"/>
</dbReference>
<dbReference type="Gene3D" id="3.10.20.90">
    <property type="entry name" value="Phosphatidylinositol 3-kinase Catalytic Subunit, Chain A, domain 1"/>
    <property type="match status" value="1"/>
</dbReference>
<dbReference type="Gramene" id="Kaladp0060s0418.1.v1.1">
    <property type="protein sequence ID" value="Kaladp0060s0418.1.v1.1"/>
    <property type="gene ID" value="Kaladp0060s0418.v1.1"/>
</dbReference>
<dbReference type="PRINTS" id="PR00348">
    <property type="entry name" value="UBIQUITIN"/>
</dbReference>
<dbReference type="InterPro" id="IPR035983">
    <property type="entry name" value="Hect_E3_ubiquitin_ligase"/>
</dbReference>
<dbReference type="InterPro" id="IPR019956">
    <property type="entry name" value="Ubiquitin_dom"/>
</dbReference>
<dbReference type="Proteomes" id="UP000594263">
    <property type="component" value="Unplaced"/>
</dbReference>
<dbReference type="Gene3D" id="3.30.2160.10">
    <property type="entry name" value="Hect, E3 ligase catalytic domain"/>
    <property type="match status" value="1"/>
</dbReference>
<evidence type="ECO:0000313" key="10">
    <source>
        <dbReference type="EnsemblPlants" id="Kaladp0060s0418.1.v1.1"/>
    </source>
</evidence>
<dbReference type="OMA" id="CDIQNDA"/>